<dbReference type="InterPro" id="IPR009959">
    <property type="entry name" value="Cyclase_SnoaL-like"/>
</dbReference>
<dbReference type="SUPFAM" id="SSF54427">
    <property type="entry name" value="NTF2-like"/>
    <property type="match status" value="1"/>
</dbReference>
<dbReference type="Pfam" id="PF07366">
    <property type="entry name" value="SnoaL"/>
    <property type="match status" value="1"/>
</dbReference>
<gene>
    <name evidence="1" type="ORF">KSB_74440</name>
</gene>
<proteinExistence type="predicted"/>
<evidence type="ECO:0000313" key="1">
    <source>
        <dbReference type="EMBL" id="GHO58969.1"/>
    </source>
</evidence>
<keyword evidence="2" id="KW-1185">Reference proteome</keyword>
<dbReference type="Gene3D" id="3.10.450.50">
    <property type="match status" value="1"/>
</dbReference>
<name>A0ABQ3V1E8_9CHLR</name>
<evidence type="ECO:0008006" key="3">
    <source>
        <dbReference type="Google" id="ProtNLM"/>
    </source>
</evidence>
<organism evidence="1 2">
    <name type="scientific">Ktedonobacter robiniae</name>
    <dbReference type="NCBI Taxonomy" id="2778365"/>
    <lineage>
        <taxon>Bacteria</taxon>
        <taxon>Bacillati</taxon>
        <taxon>Chloroflexota</taxon>
        <taxon>Ktedonobacteria</taxon>
        <taxon>Ktedonobacterales</taxon>
        <taxon>Ktedonobacteraceae</taxon>
        <taxon>Ktedonobacter</taxon>
    </lineage>
</organism>
<evidence type="ECO:0000313" key="2">
    <source>
        <dbReference type="Proteomes" id="UP000654345"/>
    </source>
</evidence>
<dbReference type="InterPro" id="IPR032710">
    <property type="entry name" value="NTF2-like_dom_sf"/>
</dbReference>
<accession>A0ABQ3V1E8</accession>
<dbReference type="EMBL" id="BNJG01000003">
    <property type="protein sequence ID" value="GHO58969.1"/>
    <property type="molecule type" value="Genomic_DNA"/>
</dbReference>
<reference evidence="1 2" key="1">
    <citation type="journal article" date="2021" name="Int. J. Syst. Evol. Microbiol.">
        <title>Reticulibacter mediterranei gen. nov., sp. nov., within the new family Reticulibacteraceae fam. nov., and Ktedonospora formicarum gen. nov., sp. nov., Ktedonobacter robiniae sp. nov., Dictyobacter formicarum sp. nov. and Dictyobacter arantiisoli sp. nov., belonging to the class Ktedonobacteria.</title>
        <authorList>
            <person name="Yabe S."/>
            <person name="Zheng Y."/>
            <person name="Wang C.M."/>
            <person name="Sakai Y."/>
            <person name="Abe K."/>
            <person name="Yokota A."/>
            <person name="Donadio S."/>
            <person name="Cavaletti L."/>
            <person name="Monciardini P."/>
        </authorList>
    </citation>
    <scope>NUCLEOTIDE SEQUENCE [LARGE SCALE GENOMIC DNA]</scope>
    <source>
        <strain evidence="1 2">SOSP1-30</strain>
    </source>
</reference>
<dbReference type="Proteomes" id="UP000654345">
    <property type="component" value="Unassembled WGS sequence"/>
</dbReference>
<protein>
    <recommendedName>
        <fullName evidence="3">SnoaL-like domain-containing protein</fullName>
    </recommendedName>
</protein>
<sequence length="116" mass="13084">MDIETNKGLVRRYLEMWNTGNMELADEVLAPTWIDHAHPEVTGPDSVKQSLSQVRAAFPDFRITIKSIVSEGDMVAIRTTIQRTHQGNEITSGVMWFVRIADDKMAEMWTGSETSS</sequence>
<comment type="caution">
    <text evidence="1">The sequence shown here is derived from an EMBL/GenBank/DDBJ whole genome shotgun (WGS) entry which is preliminary data.</text>
</comment>
<dbReference type="RefSeq" id="WP_201375204.1">
    <property type="nucleotide sequence ID" value="NZ_BNJG01000003.1"/>
</dbReference>